<dbReference type="PANTHER" id="PTHR31099:SF49">
    <property type="entry name" value="MYOSIN HEAVY CHAIN-LIKE PROTEIN"/>
    <property type="match status" value="1"/>
</dbReference>
<sequence>MARKFIRVLPRVIPESCGWVDLDVLGAKSVVDEEFVESFNEHYSSCVGSVGEGGYQVIAPDSEDRVYYVDVENDSCIFVYEAIFTKVGIRLLFTEFEVEVLKGCGIAPSQIHPNSWGFIRGFEVICHEFGFPTSLGVFHHLFKLTKPFSKEKQKWLSFRANQNMKVFEMLEESVRDFKCLFFKVVPQPGTNPFWIDEEGNYRFPLSWNESWVSPQVNREDLSKSEQLFIDVLSDCWGKKPHLKTRKLLTQSSEFIQKDILGVMSGKSSVYDKFKAHLLNKSKKSTNIVGTGSGSSKPTSSDQSIPTSTAIPNSSSAKIASEVDKTQKEPPQSRKRKAPEPKYDHINSKEFDHSGFAQEYLLGENNRIPMDGANFVKNLEAVTRSSIKAATICQAAQNRMKGCIIVPEGEVEKLRNHVKVVKAEKRVIEGERSELSSKVTKLEAQLALESQDLKDVRESLKKVEKEKSELDEKCRRLYAEYRLKVEDQKRLEGELQAAEDMCHKFSSDAMILAEEVAENLKSQIRVLIPEFDVNQIGPDHKIIDGIVVPPEPPADVEEHVDVDEEEVTPEPISVIIPGSNAVPTSEDMPLSKNSPEVPPSTSDLPQSPPS</sequence>
<protein>
    <recommendedName>
        <fullName evidence="3">Transposase (putative) gypsy type domain-containing protein</fullName>
    </recommendedName>
</protein>
<evidence type="ECO:0000259" key="3">
    <source>
        <dbReference type="Pfam" id="PF04195"/>
    </source>
</evidence>
<comment type="caution">
    <text evidence="4">The sequence shown here is derived from an EMBL/GenBank/DDBJ whole genome shotgun (WGS) entry which is preliminary data.</text>
</comment>
<feature type="coiled-coil region" evidence="1">
    <location>
        <begin position="424"/>
        <end position="479"/>
    </location>
</feature>
<name>A0ABU6TBB7_9FABA</name>
<reference evidence="4 5" key="1">
    <citation type="journal article" date="2023" name="Plants (Basel)">
        <title>Bridging the Gap: Combining Genomics and Transcriptomics Approaches to Understand Stylosanthes scabra, an Orphan Legume from the Brazilian Caatinga.</title>
        <authorList>
            <person name="Ferreira-Neto J.R.C."/>
            <person name="da Silva M.D."/>
            <person name="Binneck E."/>
            <person name="de Melo N.F."/>
            <person name="da Silva R.H."/>
            <person name="de Melo A.L.T.M."/>
            <person name="Pandolfi V."/>
            <person name="Bustamante F.O."/>
            <person name="Brasileiro-Vidal A.C."/>
            <person name="Benko-Iseppon A.M."/>
        </authorList>
    </citation>
    <scope>NUCLEOTIDE SEQUENCE [LARGE SCALE GENOMIC DNA]</scope>
    <source>
        <tissue evidence="4">Leaves</tissue>
    </source>
</reference>
<evidence type="ECO:0000313" key="4">
    <source>
        <dbReference type="EMBL" id="MED6145655.1"/>
    </source>
</evidence>
<evidence type="ECO:0000313" key="5">
    <source>
        <dbReference type="Proteomes" id="UP001341840"/>
    </source>
</evidence>
<dbReference type="Pfam" id="PF04195">
    <property type="entry name" value="Transposase_28"/>
    <property type="match status" value="1"/>
</dbReference>
<feature type="domain" description="Transposase (putative) gypsy type" evidence="3">
    <location>
        <begin position="83"/>
        <end position="145"/>
    </location>
</feature>
<dbReference type="InterPro" id="IPR007321">
    <property type="entry name" value="Transposase_28"/>
</dbReference>
<feature type="compositionally biased region" description="Polar residues" evidence="2">
    <location>
        <begin position="590"/>
        <end position="609"/>
    </location>
</feature>
<evidence type="ECO:0000256" key="2">
    <source>
        <dbReference type="SAM" id="MobiDB-lite"/>
    </source>
</evidence>
<feature type="compositionally biased region" description="Low complexity" evidence="2">
    <location>
        <begin position="293"/>
        <end position="303"/>
    </location>
</feature>
<keyword evidence="5" id="KW-1185">Reference proteome</keyword>
<feature type="compositionally biased region" description="Polar residues" evidence="2">
    <location>
        <begin position="304"/>
        <end position="317"/>
    </location>
</feature>
<dbReference type="PANTHER" id="PTHR31099">
    <property type="entry name" value="OS06G0165300 PROTEIN"/>
    <property type="match status" value="1"/>
</dbReference>
<dbReference type="Proteomes" id="UP001341840">
    <property type="component" value="Unassembled WGS sequence"/>
</dbReference>
<feature type="compositionally biased region" description="Basic and acidic residues" evidence="2">
    <location>
        <begin position="320"/>
        <end position="347"/>
    </location>
</feature>
<feature type="region of interest" description="Disordered" evidence="2">
    <location>
        <begin position="561"/>
        <end position="609"/>
    </location>
</feature>
<feature type="region of interest" description="Disordered" evidence="2">
    <location>
        <begin position="284"/>
        <end position="347"/>
    </location>
</feature>
<proteinExistence type="predicted"/>
<organism evidence="4 5">
    <name type="scientific">Stylosanthes scabra</name>
    <dbReference type="NCBI Taxonomy" id="79078"/>
    <lineage>
        <taxon>Eukaryota</taxon>
        <taxon>Viridiplantae</taxon>
        <taxon>Streptophyta</taxon>
        <taxon>Embryophyta</taxon>
        <taxon>Tracheophyta</taxon>
        <taxon>Spermatophyta</taxon>
        <taxon>Magnoliopsida</taxon>
        <taxon>eudicotyledons</taxon>
        <taxon>Gunneridae</taxon>
        <taxon>Pentapetalae</taxon>
        <taxon>rosids</taxon>
        <taxon>fabids</taxon>
        <taxon>Fabales</taxon>
        <taxon>Fabaceae</taxon>
        <taxon>Papilionoideae</taxon>
        <taxon>50 kb inversion clade</taxon>
        <taxon>dalbergioids sensu lato</taxon>
        <taxon>Dalbergieae</taxon>
        <taxon>Pterocarpus clade</taxon>
        <taxon>Stylosanthes</taxon>
    </lineage>
</organism>
<accession>A0ABU6TBB7</accession>
<keyword evidence="1" id="KW-0175">Coiled coil</keyword>
<evidence type="ECO:0000256" key="1">
    <source>
        <dbReference type="SAM" id="Coils"/>
    </source>
</evidence>
<dbReference type="EMBL" id="JASCZI010090726">
    <property type="protein sequence ID" value="MED6145655.1"/>
    <property type="molecule type" value="Genomic_DNA"/>
</dbReference>
<gene>
    <name evidence="4" type="ORF">PIB30_027374</name>
</gene>